<evidence type="ECO:0000313" key="2">
    <source>
        <dbReference type="EMBL" id="WOL05818.1"/>
    </source>
</evidence>
<reference evidence="2 3" key="1">
    <citation type="submission" date="2023-10" db="EMBL/GenBank/DDBJ databases">
        <title>Chromosome-scale genome assembly provides insights into flower coloration mechanisms of Canna indica.</title>
        <authorList>
            <person name="Li C."/>
        </authorList>
    </citation>
    <scope>NUCLEOTIDE SEQUENCE [LARGE SCALE GENOMIC DNA]</scope>
    <source>
        <tissue evidence="2">Flower</tissue>
    </source>
</reference>
<proteinExistence type="predicted"/>
<feature type="region of interest" description="Disordered" evidence="1">
    <location>
        <begin position="1"/>
        <end position="25"/>
    </location>
</feature>
<evidence type="ECO:0000256" key="1">
    <source>
        <dbReference type="SAM" id="MobiDB-lite"/>
    </source>
</evidence>
<gene>
    <name evidence="2" type="ORF">Cni_G14549</name>
</gene>
<dbReference type="Proteomes" id="UP001327560">
    <property type="component" value="Chromosome 4"/>
</dbReference>
<sequence length="127" mass="13781">MDKIETPRRTTAAGGKQLRRQRSRLQMHAPSSIEVAHPPVAAAAAEWSIVIPLLSPIPLGILAIGQAAEAPLPVMEEDCPPTDNTEDKQQQQVGGARWQTWRHPAMPFCYEPAPGSSGPAFLLPHYA</sequence>
<accession>A0AAQ3QE33</accession>
<dbReference type="AlphaFoldDB" id="A0AAQ3QE33"/>
<keyword evidence="3" id="KW-1185">Reference proteome</keyword>
<evidence type="ECO:0000313" key="3">
    <source>
        <dbReference type="Proteomes" id="UP001327560"/>
    </source>
</evidence>
<feature type="region of interest" description="Disordered" evidence="1">
    <location>
        <begin position="75"/>
        <end position="97"/>
    </location>
</feature>
<name>A0AAQ3QE33_9LILI</name>
<dbReference type="EMBL" id="CP136893">
    <property type="protein sequence ID" value="WOL05818.1"/>
    <property type="molecule type" value="Genomic_DNA"/>
</dbReference>
<organism evidence="2 3">
    <name type="scientific">Canna indica</name>
    <name type="common">Indian-shot</name>
    <dbReference type="NCBI Taxonomy" id="4628"/>
    <lineage>
        <taxon>Eukaryota</taxon>
        <taxon>Viridiplantae</taxon>
        <taxon>Streptophyta</taxon>
        <taxon>Embryophyta</taxon>
        <taxon>Tracheophyta</taxon>
        <taxon>Spermatophyta</taxon>
        <taxon>Magnoliopsida</taxon>
        <taxon>Liliopsida</taxon>
        <taxon>Zingiberales</taxon>
        <taxon>Cannaceae</taxon>
        <taxon>Canna</taxon>
    </lineage>
</organism>
<protein>
    <submittedName>
        <fullName evidence="2">Uncharacterized protein</fullName>
    </submittedName>
</protein>